<dbReference type="InterPro" id="IPR056625">
    <property type="entry name" value="SH3_CYT4"/>
</dbReference>
<dbReference type="GO" id="GO:0000932">
    <property type="term" value="C:P-body"/>
    <property type="evidence" value="ECO:0007669"/>
    <property type="project" value="TreeGrafter"/>
</dbReference>
<dbReference type="Pfam" id="PF00773">
    <property type="entry name" value="RNB"/>
    <property type="match status" value="1"/>
</dbReference>
<dbReference type="SMART" id="SM00955">
    <property type="entry name" value="RNB"/>
    <property type="match status" value="1"/>
</dbReference>
<dbReference type="Pfam" id="PF25522">
    <property type="entry name" value="OB_cyt-4"/>
    <property type="match status" value="1"/>
</dbReference>
<gene>
    <name evidence="2" type="ORF">B5807_02381</name>
</gene>
<organism evidence="2 3">
    <name type="scientific">Epicoccum nigrum</name>
    <name type="common">Soil fungus</name>
    <name type="synonym">Epicoccum purpurascens</name>
    <dbReference type="NCBI Taxonomy" id="105696"/>
    <lineage>
        <taxon>Eukaryota</taxon>
        <taxon>Fungi</taxon>
        <taxon>Dikarya</taxon>
        <taxon>Ascomycota</taxon>
        <taxon>Pezizomycotina</taxon>
        <taxon>Dothideomycetes</taxon>
        <taxon>Pleosporomycetidae</taxon>
        <taxon>Pleosporales</taxon>
        <taxon>Pleosporineae</taxon>
        <taxon>Didymellaceae</taxon>
        <taxon>Epicoccum</taxon>
    </lineage>
</organism>
<dbReference type="SUPFAM" id="SSF50249">
    <property type="entry name" value="Nucleic acid-binding proteins"/>
    <property type="match status" value="1"/>
</dbReference>
<dbReference type="GO" id="GO:0000175">
    <property type="term" value="F:3'-5'-RNA exonuclease activity"/>
    <property type="evidence" value="ECO:0007669"/>
    <property type="project" value="TreeGrafter"/>
</dbReference>
<evidence type="ECO:0000313" key="2">
    <source>
        <dbReference type="EMBL" id="OSS53317.1"/>
    </source>
</evidence>
<protein>
    <recommendedName>
        <fullName evidence="1">RNB domain-containing protein</fullName>
    </recommendedName>
</protein>
<dbReference type="GO" id="GO:0003723">
    <property type="term" value="F:RNA binding"/>
    <property type="evidence" value="ECO:0007669"/>
    <property type="project" value="InterPro"/>
</dbReference>
<dbReference type="InterPro" id="IPR012340">
    <property type="entry name" value="NA-bd_OB-fold"/>
</dbReference>
<sequence length="1069" mass="119001">MVDISSVDFAFLYIMLPRSLWASRDICLRCQWRIATFSKSGNLLQTCRNSNSAIKVPRALSERALHTSSLRAQSVVAPTPIDPAVDPIFVARPPDVKVRDHLAQWQVEYGGPSEDTLAAFGKYPVNGEIVNKLFKITDASTTEHLTDGERWFAGEDDGGEDLVTIGLFLKPGDVVELSQAGREPILAVFVQQLDIDSQFYTINGKWAHSNLPQISFAIPGCIDPALLQPLIPFLPTDPDRANPKGEVHVPPEVAAPVQRLLDDLAERSESVYRKNAAVLDTAYTLLADNSKTRMMTLAQIAKALLSQGDAAWRPSSSDLLAVRKALSHNAFRFRSDQRSHRLTNVFAIRPKDDVQIVETVHGWIREYFEFQANAANDSKKPASLRTEGAKNIKMFLEKARILVAKSRKDRDPNNGGLGPSKTRDEIATIQALAAPKNETFTRADRDIITFLQAWVLNNQFQNMGGLHSACADLVAATGCYKPGYSKHACEDSPQSELVRRATGLVFLQEIGVVTPFENRFIYDEQLMLPTVRLSRNLELLNERAKLLRITPDFKDSMASMRQDWGTTSVYCIDDIGAQEIDDGISIEQIKDADSEYWIHVHVANPTAFFGKTHTLSGLAAHMGQTVYTPERTYPMLPKWATDGYFSLQRDRPVITFSTRVDLEGVVLDRKISHGIIRNPISITPSELALNLGEKSNDKRQKLIVGGNVDNKQQLERASPELNPSQIQELHSLYTIARALGRKRHANGGISMFNNDPSVRVHESTTKPGLTWMAPSINKTRFIRGDPIIEIAKSAPKGFLRFDMDATNIVEEIMVLASTSAAAWCGERGIPVMFRGSVAPPNANRAPSEELKQNIMSNYLKKRKNPPLQLTLQYMEALGRSIAHTSPIPHRVMGVPGYARVTSPLRRFSDMIAHWQIEAAIRYEAETGKKYNGAEPNLQRGVLPFTQSHISESIVTLAPREKLIAATQRDAANHWVTQAISRALYYGEATLPATVKCWIRFVYPATSTSSAKAMGLIPEFGLRVAMRDIDDAQLGDEWEVALDSVDLFSGRVYVKALRLLSREKTELDET</sequence>
<dbReference type="PANTHER" id="PTHR23355">
    <property type="entry name" value="RIBONUCLEASE"/>
    <property type="match status" value="1"/>
</dbReference>
<dbReference type="InterPro" id="IPR057912">
    <property type="entry name" value="OB_CYT4_C"/>
</dbReference>
<dbReference type="InterPro" id="IPR056624">
    <property type="entry name" value="WH_CYT4"/>
</dbReference>
<dbReference type="InterPro" id="IPR050180">
    <property type="entry name" value="RNR_Ribonuclease"/>
</dbReference>
<name>A0A1Y2MCV3_EPING</name>
<dbReference type="AlphaFoldDB" id="A0A1Y2MCV3"/>
<evidence type="ECO:0000313" key="3">
    <source>
        <dbReference type="Proteomes" id="UP000193240"/>
    </source>
</evidence>
<dbReference type="PANTHER" id="PTHR23355:SF65">
    <property type="entry name" value="EXORIBONUCLEASE CYT-4, PUTATIVE (AFU_ORTHOLOGUE AFUA_7G01550)-RELATED"/>
    <property type="match status" value="1"/>
</dbReference>
<proteinExistence type="predicted"/>
<dbReference type="Pfam" id="PF23216">
    <property type="entry name" value="WHD_CYT4"/>
    <property type="match status" value="1"/>
</dbReference>
<accession>A0A1Y2MCV3</accession>
<dbReference type="GO" id="GO:0006402">
    <property type="term" value="P:mRNA catabolic process"/>
    <property type="evidence" value="ECO:0007669"/>
    <property type="project" value="TreeGrafter"/>
</dbReference>
<dbReference type="InterPro" id="IPR001900">
    <property type="entry name" value="RNase_II/R"/>
</dbReference>
<keyword evidence="3" id="KW-1185">Reference proteome</keyword>
<dbReference type="STRING" id="105696.A0A1Y2MCV3"/>
<dbReference type="EMBL" id="KZ107839">
    <property type="protein sequence ID" value="OSS53317.1"/>
    <property type="molecule type" value="Genomic_DNA"/>
</dbReference>
<feature type="domain" description="RNB" evidence="1">
    <location>
        <begin position="561"/>
        <end position="922"/>
    </location>
</feature>
<reference evidence="2 3" key="1">
    <citation type="journal article" date="2017" name="Genome Announc.">
        <title>Genome sequence of the saprophytic ascomycete Epicoccum nigrum ICMP 19927 strain isolated from New Zealand.</title>
        <authorList>
            <person name="Fokin M."/>
            <person name="Fleetwood D."/>
            <person name="Weir B.S."/>
            <person name="Villas-Boas S.G."/>
        </authorList>
    </citation>
    <scope>NUCLEOTIDE SEQUENCE [LARGE SCALE GENOMIC DNA]</scope>
    <source>
        <strain evidence="2 3">ICMP 19927</strain>
    </source>
</reference>
<dbReference type="Proteomes" id="UP000193240">
    <property type="component" value="Unassembled WGS sequence"/>
</dbReference>
<dbReference type="InParanoid" id="A0A1Y2MCV3"/>
<evidence type="ECO:0000259" key="1">
    <source>
        <dbReference type="SMART" id="SM00955"/>
    </source>
</evidence>
<dbReference type="OMA" id="WPYFFPR"/>
<dbReference type="Pfam" id="PF23214">
    <property type="entry name" value="SH3_CYT4"/>
    <property type="match status" value="1"/>
</dbReference>